<evidence type="ECO:0000313" key="1">
    <source>
        <dbReference type="EMBL" id="KAK8217389.1"/>
    </source>
</evidence>
<proteinExistence type="predicted"/>
<evidence type="ECO:0000313" key="2">
    <source>
        <dbReference type="Proteomes" id="UP001320706"/>
    </source>
</evidence>
<gene>
    <name evidence="1" type="ORF">M8818_001145</name>
</gene>
<organism evidence="1 2">
    <name type="scientific">Zalaria obscura</name>
    <dbReference type="NCBI Taxonomy" id="2024903"/>
    <lineage>
        <taxon>Eukaryota</taxon>
        <taxon>Fungi</taxon>
        <taxon>Dikarya</taxon>
        <taxon>Ascomycota</taxon>
        <taxon>Pezizomycotina</taxon>
        <taxon>Dothideomycetes</taxon>
        <taxon>Dothideomycetidae</taxon>
        <taxon>Dothideales</taxon>
        <taxon>Zalariaceae</taxon>
        <taxon>Zalaria</taxon>
    </lineage>
</organism>
<dbReference type="Proteomes" id="UP001320706">
    <property type="component" value="Unassembled WGS sequence"/>
</dbReference>
<dbReference type="EMBL" id="JAMKPW020000005">
    <property type="protein sequence ID" value="KAK8217389.1"/>
    <property type="molecule type" value="Genomic_DNA"/>
</dbReference>
<sequence length="174" mass="19337">MPCERLLLEGLFLSGAGIQLVWPVFGHGEGETLICIAETDMIEAMVPQMRKSLVKRRAYILGVEEENQVVEVRPPFWGMWSVRRCGALLDPPSNVAAATVSCRRPSATRVMGCMQQARTPWIFSLPALALRTATHVRPSTNRSPEAMREVKCTRSTPYSISILAGVPSRVREQD</sequence>
<reference evidence="1" key="1">
    <citation type="submission" date="2024-02" db="EMBL/GenBank/DDBJ databases">
        <title>Metagenome Assembled Genome of Zalaria obscura JY119.</title>
        <authorList>
            <person name="Vighnesh L."/>
            <person name="Jagadeeshwari U."/>
            <person name="Venkata Ramana C."/>
            <person name="Sasikala C."/>
        </authorList>
    </citation>
    <scope>NUCLEOTIDE SEQUENCE</scope>
    <source>
        <strain evidence="1">JY119</strain>
    </source>
</reference>
<accession>A0ACC3SKU7</accession>
<comment type="caution">
    <text evidence="1">The sequence shown here is derived from an EMBL/GenBank/DDBJ whole genome shotgun (WGS) entry which is preliminary data.</text>
</comment>
<protein>
    <submittedName>
        <fullName evidence="1">Uncharacterized protein</fullName>
    </submittedName>
</protein>
<name>A0ACC3SKU7_9PEZI</name>
<keyword evidence="2" id="KW-1185">Reference proteome</keyword>